<feature type="domain" description="PPIase FKBP-type" evidence="2">
    <location>
        <begin position="141"/>
        <end position="260"/>
    </location>
</feature>
<gene>
    <name evidence="3" type="ORF">WJX84_004054</name>
</gene>
<dbReference type="PANTHER" id="PTHR47717">
    <property type="entry name" value="PEPTIDYL-PROLYL CIS-TRANS ISOMERASE FKBP19, CHLOROPLASTIC"/>
    <property type="match status" value="1"/>
</dbReference>
<dbReference type="Proteomes" id="UP001485043">
    <property type="component" value="Unassembled WGS sequence"/>
</dbReference>
<keyword evidence="1" id="KW-0697">Rotamase</keyword>
<organism evidence="3 4">
    <name type="scientific">Apatococcus fuscideae</name>
    <dbReference type="NCBI Taxonomy" id="2026836"/>
    <lineage>
        <taxon>Eukaryota</taxon>
        <taxon>Viridiplantae</taxon>
        <taxon>Chlorophyta</taxon>
        <taxon>core chlorophytes</taxon>
        <taxon>Trebouxiophyceae</taxon>
        <taxon>Chlorellales</taxon>
        <taxon>Chlorellaceae</taxon>
        <taxon>Apatococcus</taxon>
    </lineage>
</organism>
<dbReference type="PANTHER" id="PTHR47717:SF1">
    <property type="entry name" value="PEPTIDYL-PROLYL CIS-TRANS ISOMERASE FKBP19, CHLOROPLASTIC"/>
    <property type="match status" value="1"/>
</dbReference>
<keyword evidence="4" id="KW-1185">Reference proteome</keyword>
<proteinExistence type="predicted"/>
<protein>
    <recommendedName>
        <fullName evidence="1">peptidylprolyl isomerase</fullName>
        <ecNumber evidence="1">5.2.1.8</ecNumber>
    </recommendedName>
</protein>
<sequence length="260" mass="28834">MLDTTSRCCGHSAPRLCDRPVNLENLQSHRSFSESSWRPLRPAKCCADKPENQRAFASPPPTDRLGINRRQVVELAAGAVLLKAQDGSTASAAEPKYETMDALKGKDYGKARTKYPDYTMTESGLQYQDLRPGSGQQAQSGSLCEVDWDGYTIGYYGRPFEARNKPKGSSFTGDDKDFFKFTLGDHSVIPAFEEAVSGMKIGGIRRIVVPPEIGYPDNDFRKQGPVPTTFSGKRTLDFVLKNHGMIDKTLLFDIELIKIL</sequence>
<dbReference type="GO" id="GO:0003755">
    <property type="term" value="F:peptidyl-prolyl cis-trans isomerase activity"/>
    <property type="evidence" value="ECO:0007669"/>
    <property type="project" value="UniProtKB-KW"/>
</dbReference>
<comment type="caution">
    <text evidence="3">The sequence shown here is derived from an EMBL/GenBank/DDBJ whole genome shotgun (WGS) entry which is preliminary data.</text>
</comment>
<evidence type="ECO:0000313" key="4">
    <source>
        <dbReference type="Proteomes" id="UP001485043"/>
    </source>
</evidence>
<dbReference type="SUPFAM" id="SSF54534">
    <property type="entry name" value="FKBP-like"/>
    <property type="match status" value="1"/>
</dbReference>
<dbReference type="EMBL" id="JALJOV010000945">
    <property type="protein sequence ID" value="KAK9857988.1"/>
    <property type="molecule type" value="Genomic_DNA"/>
</dbReference>
<name>A0AAW1SUJ9_9CHLO</name>
<dbReference type="AlphaFoldDB" id="A0AAW1SUJ9"/>
<dbReference type="PROSITE" id="PS50059">
    <property type="entry name" value="FKBP_PPIASE"/>
    <property type="match status" value="1"/>
</dbReference>
<keyword evidence="1" id="KW-0413">Isomerase</keyword>
<accession>A0AAW1SUJ9</accession>
<dbReference type="InterPro" id="IPR044208">
    <property type="entry name" value="FKBP19-like"/>
</dbReference>
<dbReference type="Gene3D" id="3.10.50.40">
    <property type="match status" value="1"/>
</dbReference>
<dbReference type="GO" id="GO:0009579">
    <property type="term" value="C:thylakoid"/>
    <property type="evidence" value="ECO:0007669"/>
    <property type="project" value="TreeGrafter"/>
</dbReference>
<dbReference type="GO" id="GO:0009507">
    <property type="term" value="C:chloroplast"/>
    <property type="evidence" value="ECO:0007669"/>
    <property type="project" value="TreeGrafter"/>
</dbReference>
<evidence type="ECO:0000313" key="3">
    <source>
        <dbReference type="EMBL" id="KAK9857988.1"/>
    </source>
</evidence>
<reference evidence="3 4" key="1">
    <citation type="journal article" date="2024" name="Nat. Commun.">
        <title>Phylogenomics reveals the evolutionary origins of lichenization in chlorophyte algae.</title>
        <authorList>
            <person name="Puginier C."/>
            <person name="Libourel C."/>
            <person name="Otte J."/>
            <person name="Skaloud P."/>
            <person name="Haon M."/>
            <person name="Grisel S."/>
            <person name="Petersen M."/>
            <person name="Berrin J.G."/>
            <person name="Delaux P.M."/>
            <person name="Dal Grande F."/>
            <person name="Keller J."/>
        </authorList>
    </citation>
    <scope>NUCLEOTIDE SEQUENCE [LARGE SCALE GENOMIC DNA]</scope>
    <source>
        <strain evidence="3 4">SAG 2523</strain>
    </source>
</reference>
<evidence type="ECO:0000256" key="1">
    <source>
        <dbReference type="PROSITE-ProRule" id="PRU00277"/>
    </source>
</evidence>
<evidence type="ECO:0000259" key="2">
    <source>
        <dbReference type="PROSITE" id="PS50059"/>
    </source>
</evidence>
<dbReference type="Pfam" id="PF00254">
    <property type="entry name" value="FKBP_C"/>
    <property type="match status" value="1"/>
</dbReference>
<dbReference type="InterPro" id="IPR001179">
    <property type="entry name" value="PPIase_FKBP_dom"/>
</dbReference>
<dbReference type="EC" id="5.2.1.8" evidence="1"/>
<dbReference type="InterPro" id="IPR046357">
    <property type="entry name" value="PPIase_dom_sf"/>
</dbReference>
<comment type="catalytic activity">
    <reaction evidence="1">
        <text>[protein]-peptidylproline (omega=180) = [protein]-peptidylproline (omega=0)</text>
        <dbReference type="Rhea" id="RHEA:16237"/>
        <dbReference type="Rhea" id="RHEA-COMP:10747"/>
        <dbReference type="Rhea" id="RHEA-COMP:10748"/>
        <dbReference type="ChEBI" id="CHEBI:83833"/>
        <dbReference type="ChEBI" id="CHEBI:83834"/>
        <dbReference type="EC" id="5.2.1.8"/>
    </reaction>
</comment>